<feature type="compositionally biased region" description="Acidic residues" evidence="1">
    <location>
        <begin position="184"/>
        <end position="198"/>
    </location>
</feature>
<evidence type="ECO:0000313" key="3">
    <source>
        <dbReference type="Proteomes" id="UP001374579"/>
    </source>
</evidence>
<evidence type="ECO:0000256" key="1">
    <source>
        <dbReference type="SAM" id="MobiDB-lite"/>
    </source>
</evidence>
<feature type="region of interest" description="Disordered" evidence="1">
    <location>
        <begin position="1"/>
        <end position="38"/>
    </location>
</feature>
<dbReference type="AlphaFoldDB" id="A0AAN9FZC6"/>
<sequence>MDSADNNPTEAPSNGHVMSLQEFEQLPPLMPDDSEELPAMWEDGGRLTVASIENSLNLSGKSVEGQGQWAIVSEKSVRILAEDGSSQNGLNDANSACFEERSSAIEQNLSEIYESPFQQLSYATNPHHQPTSHPAAAAATSTVKPTNSHRKTARFNLPDTDEDDSPDHLLSPTWTPTDTNGNEDLLDGNGNEDMDTDTVSENVDPSTVVLAAAGSENSDSPDTNSAMKASIARAALRAVSGYRTCDDADSYVGTRVKPTLILARAPPSPSGILRRTNKKAAAKAGHGSVRWADGRPVPSPEDTIPE</sequence>
<protein>
    <submittedName>
        <fullName evidence="2">Uncharacterized protein</fullName>
    </submittedName>
</protein>
<keyword evidence="3" id="KW-1185">Reference proteome</keyword>
<feature type="compositionally biased region" description="Polar residues" evidence="1">
    <location>
        <begin position="1"/>
        <end position="12"/>
    </location>
</feature>
<gene>
    <name evidence="2" type="ORF">V1264_024566</name>
</gene>
<accession>A0AAN9FZC6</accession>
<dbReference type="EMBL" id="JBAMIC010002064">
    <property type="protein sequence ID" value="KAK7089372.1"/>
    <property type="molecule type" value="Genomic_DNA"/>
</dbReference>
<reference evidence="2 3" key="1">
    <citation type="submission" date="2024-02" db="EMBL/GenBank/DDBJ databases">
        <title>Chromosome-scale genome assembly of the rough periwinkle Littorina saxatilis.</title>
        <authorList>
            <person name="De Jode A."/>
            <person name="Faria R."/>
            <person name="Formenti G."/>
            <person name="Sims Y."/>
            <person name="Smith T.P."/>
            <person name="Tracey A."/>
            <person name="Wood J.M.D."/>
            <person name="Zagrodzka Z.B."/>
            <person name="Johannesson K."/>
            <person name="Butlin R.K."/>
            <person name="Leder E.H."/>
        </authorList>
    </citation>
    <scope>NUCLEOTIDE SEQUENCE [LARGE SCALE GENOMIC DNA]</scope>
    <source>
        <strain evidence="2">Snail1</strain>
        <tissue evidence="2">Muscle</tissue>
    </source>
</reference>
<dbReference type="Proteomes" id="UP001374579">
    <property type="component" value="Unassembled WGS sequence"/>
</dbReference>
<proteinExistence type="predicted"/>
<evidence type="ECO:0000313" key="2">
    <source>
        <dbReference type="EMBL" id="KAK7089372.1"/>
    </source>
</evidence>
<organism evidence="2 3">
    <name type="scientific">Littorina saxatilis</name>
    <dbReference type="NCBI Taxonomy" id="31220"/>
    <lineage>
        <taxon>Eukaryota</taxon>
        <taxon>Metazoa</taxon>
        <taxon>Spiralia</taxon>
        <taxon>Lophotrochozoa</taxon>
        <taxon>Mollusca</taxon>
        <taxon>Gastropoda</taxon>
        <taxon>Caenogastropoda</taxon>
        <taxon>Littorinimorpha</taxon>
        <taxon>Littorinoidea</taxon>
        <taxon>Littorinidae</taxon>
        <taxon>Littorina</taxon>
    </lineage>
</organism>
<feature type="region of interest" description="Disordered" evidence="1">
    <location>
        <begin position="266"/>
        <end position="306"/>
    </location>
</feature>
<feature type="region of interest" description="Disordered" evidence="1">
    <location>
        <begin position="122"/>
        <end position="200"/>
    </location>
</feature>
<feature type="compositionally biased region" description="Low complexity" evidence="1">
    <location>
        <begin position="126"/>
        <end position="142"/>
    </location>
</feature>
<name>A0AAN9FZC6_9CAEN</name>
<comment type="caution">
    <text evidence="2">The sequence shown here is derived from an EMBL/GenBank/DDBJ whole genome shotgun (WGS) entry which is preliminary data.</text>
</comment>